<feature type="region of interest" description="Disordered" evidence="1">
    <location>
        <begin position="157"/>
        <end position="183"/>
    </location>
</feature>
<dbReference type="Gramene" id="KVH99537">
    <property type="protein sequence ID" value="KVH99537"/>
    <property type="gene ID" value="Ccrd_022229"/>
</dbReference>
<feature type="region of interest" description="Disordered" evidence="1">
    <location>
        <begin position="32"/>
        <end position="59"/>
    </location>
</feature>
<name>A0A118JZH8_CYNCS</name>
<evidence type="ECO:0000256" key="1">
    <source>
        <dbReference type="SAM" id="MobiDB-lite"/>
    </source>
</evidence>
<dbReference type="PANTHER" id="PTHR33448">
    <property type="entry name" value="CHLOROPLAST PROTEIN HCF243-RELATED"/>
    <property type="match status" value="1"/>
</dbReference>
<dbReference type="EMBL" id="LEKV01003455">
    <property type="protein sequence ID" value="KVH99537.1"/>
    <property type="molecule type" value="Genomic_DNA"/>
</dbReference>
<keyword evidence="3" id="KW-1185">Reference proteome</keyword>
<dbReference type="STRING" id="59895.A0A118JZH8"/>
<feature type="region of interest" description="Disordered" evidence="1">
    <location>
        <begin position="200"/>
        <end position="276"/>
    </location>
</feature>
<dbReference type="Proteomes" id="UP000243975">
    <property type="component" value="Unassembled WGS sequence"/>
</dbReference>
<feature type="compositionally biased region" description="Acidic residues" evidence="1">
    <location>
        <begin position="238"/>
        <end position="269"/>
    </location>
</feature>
<accession>A0A118JZH8</accession>
<proteinExistence type="predicted"/>
<dbReference type="PANTHER" id="PTHR33448:SF3">
    <property type="entry name" value="OS09G0370000 PROTEIN"/>
    <property type="match status" value="1"/>
</dbReference>
<protein>
    <submittedName>
        <fullName evidence="2">Uncharacterized protein</fullName>
    </submittedName>
</protein>
<feature type="compositionally biased region" description="Basic residues" evidence="1">
    <location>
        <begin position="44"/>
        <end position="54"/>
    </location>
</feature>
<organism evidence="2 3">
    <name type="scientific">Cynara cardunculus var. scolymus</name>
    <name type="common">Globe artichoke</name>
    <name type="synonym">Cynara scolymus</name>
    <dbReference type="NCBI Taxonomy" id="59895"/>
    <lineage>
        <taxon>Eukaryota</taxon>
        <taxon>Viridiplantae</taxon>
        <taxon>Streptophyta</taxon>
        <taxon>Embryophyta</taxon>
        <taxon>Tracheophyta</taxon>
        <taxon>Spermatophyta</taxon>
        <taxon>Magnoliopsida</taxon>
        <taxon>eudicotyledons</taxon>
        <taxon>Gunneridae</taxon>
        <taxon>Pentapetalae</taxon>
        <taxon>asterids</taxon>
        <taxon>campanulids</taxon>
        <taxon>Asterales</taxon>
        <taxon>Asteraceae</taxon>
        <taxon>Carduoideae</taxon>
        <taxon>Cardueae</taxon>
        <taxon>Carduinae</taxon>
        <taxon>Cynara</taxon>
    </lineage>
</organism>
<feature type="compositionally biased region" description="Acidic residues" evidence="1">
    <location>
        <begin position="157"/>
        <end position="167"/>
    </location>
</feature>
<gene>
    <name evidence="2" type="ORF">Ccrd_022229</name>
</gene>
<dbReference type="OMA" id="ESMQFLT"/>
<dbReference type="AlphaFoldDB" id="A0A118JZH8"/>
<feature type="compositionally biased region" description="Polar residues" evidence="1">
    <location>
        <begin position="33"/>
        <end position="43"/>
    </location>
</feature>
<comment type="caution">
    <text evidence="2">The sequence shown here is derived from an EMBL/GenBank/DDBJ whole genome shotgun (WGS) entry which is preliminary data.</text>
</comment>
<sequence length="329" mass="37446">MKRREAIKGPSSTDLLVCFPTRSHLTLMPKTICSPSRTSSNPQNHRHPHYHRGKSAGGGLWSKRNQMGSELSEPTSPKVTCAGQIKVRPKSGPCKNWQSVMEEIEMRLHNNKKHRKKPNWVEAIGLKKESMQFLTCLRSFKFDLGCFGAFPSAGVTSDDEVDDDDDDEIHHLDQDDHEDGSSRSAFSKWFMVLENLEETEKPKDDGGDDDDEAPCVPPSNALLLMRCHSAPAKSWLEEKEEEEDEDEDDDNGEEHDDDDDDDDGEEHDDDDGKKRENLMELMKYEGDFYKLSCDIAKETWVVGGMKEDPFSRTQRCSTKCLEEVKAYLQ</sequence>
<evidence type="ECO:0000313" key="3">
    <source>
        <dbReference type="Proteomes" id="UP000243975"/>
    </source>
</evidence>
<reference evidence="2 3" key="1">
    <citation type="journal article" date="2016" name="Sci. Rep.">
        <title>The genome sequence of the outbreeding globe artichoke constructed de novo incorporating a phase-aware low-pass sequencing strategy of F1 progeny.</title>
        <authorList>
            <person name="Scaglione D."/>
            <person name="Reyes-Chin-Wo S."/>
            <person name="Acquadro A."/>
            <person name="Froenicke L."/>
            <person name="Portis E."/>
            <person name="Beitel C."/>
            <person name="Tirone M."/>
            <person name="Mauro R."/>
            <person name="Lo Monaco A."/>
            <person name="Mauromicale G."/>
            <person name="Faccioli P."/>
            <person name="Cattivelli L."/>
            <person name="Rieseberg L."/>
            <person name="Michelmore R."/>
            <person name="Lanteri S."/>
        </authorList>
    </citation>
    <scope>NUCLEOTIDE SEQUENCE [LARGE SCALE GENOMIC DNA]</scope>
    <source>
        <strain evidence="2">2C</strain>
    </source>
</reference>
<evidence type="ECO:0000313" key="2">
    <source>
        <dbReference type="EMBL" id="KVH99537.1"/>
    </source>
</evidence>